<feature type="domain" description="HicB-like antitoxin of toxin-antitoxin system" evidence="1">
    <location>
        <begin position="77"/>
        <end position="113"/>
    </location>
</feature>
<reference evidence="2" key="1">
    <citation type="submission" date="2020-01" db="EMBL/GenBank/DDBJ databases">
        <authorList>
            <person name="Meier V. D."/>
            <person name="Meier V D."/>
        </authorList>
    </citation>
    <scope>NUCLEOTIDE SEQUENCE</scope>
    <source>
        <strain evidence="2">HLG_WM_MAG_12</strain>
    </source>
</reference>
<dbReference type="InterPro" id="IPR035069">
    <property type="entry name" value="TTHA1013/TTHA0281-like"/>
</dbReference>
<name>A0A6S6S819_9BACT</name>
<proteinExistence type="predicted"/>
<sequence length="118" mass="13332">MKKNKQYYLSLDYPIVTRKLSTKEGGGILAYYVDMPNIAVDGKDYDEAIKDLKSAFGCYLDVALTLKEDIKEPSHLEKTKRINISIPLSTLNEIDKYLSNKDINRSTFLATSALNAIH</sequence>
<dbReference type="SUPFAM" id="SSF143100">
    <property type="entry name" value="TTHA1013/TTHA0281-like"/>
    <property type="match status" value="1"/>
</dbReference>
<evidence type="ECO:0000259" key="1">
    <source>
        <dbReference type="Pfam" id="PF15919"/>
    </source>
</evidence>
<gene>
    <name evidence="2" type="ORF">HELGO_WM32474</name>
</gene>
<dbReference type="AlphaFoldDB" id="A0A6S6S819"/>
<dbReference type="Gene3D" id="3.30.160.250">
    <property type="match status" value="1"/>
</dbReference>
<evidence type="ECO:0000313" key="2">
    <source>
        <dbReference type="EMBL" id="CAA6804531.1"/>
    </source>
</evidence>
<dbReference type="Pfam" id="PF15919">
    <property type="entry name" value="HicB_lk_antitox"/>
    <property type="match status" value="1"/>
</dbReference>
<organism evidence="2">
    <name type="scientific">uncultured Campylobacterales bacterium</name>
    <dbReference type="NCBI Taxonomy" id="352960"/>
    <lineage>
        <taxon>Bacteria</taxon>
        <taxon>Pseudomonadati</taxon>
        <taxon>Campylobacterota</taxon>
        <taxon>Epsilonproteobacteria</taxon>
        <taxon>Campylobacterales</taxon>
        <taxon>environmental samples</taxon>
    </lineage>
</organism>
<dbReference type="InterPro" id="IPR031807">
    <property type="entry name" value="HicB-like"/>
</dbReference>
<protein>
    <recommendedName>
        <fullName evidence="1">HicB-like antitoxin of toxin-antitoxin system domain-containing protein</fullName>
    </recommendedName>
</protein>
<dbReference type="EMBL" id="CACVAW010000013">
    <property type="protein sequence ID" value="CAA6804531.1"/>
    <property type="molecule type" value="Genomic_DNA"/>
</dbReference>
<accession>A0A6S6S819</accession>